<proteinExistence type="predicted"/>
<evidence type="ECO:0008006" key="3">
    <source>
        <dbReference type="Google" id="ProtNLM"/>
    </source>
</evidence>
<keyword evidence="2" id="KW-1185">Reference proteome</keyword>
<protein>
    <recommendedName>
        <fullName evidence="3">Restriction endonuclease type IV Mrr domain-containing protein</fullName>
    </recommendedName>
</protein>
<reference evidence="1 2" key="1">
    <citation type="journal article" date="2009" name="J. Bacteriol.">
        <title>Complete and draft genome sequences of six members of the Aquificales.</title>
        <authorList>
            <person name="Reysenbach A.L."/>
            <person name="Hamamura N."/>
            <person name="Podar M."/>
            <person name="Griffiths E."/>
            <person name="Ferreira S."/>
            <person name="Hochstein R."/>
            <person name="Heidelberg J."/>
            <person name="Johnson J."/>
            <person name="Mead D."/>
            <person name="Pohorille A."/>
            <person name="Sarmiento M."/>
            <person name="Schweighofer K."/>
            <person name="Seshadri R."/>
            <person name="Voytek M.A."/>
        </authorList>
    </citation>
    <scope>NUCLEOTIDE SEQUENCE [LARGE SCALE GENOMIC DNA]</scope>
    <source>
        <strain evidence="2">DSM 14350 / EX-H1</strain>
    </source>
</reference>
<sequence length="234" mass="26984">MASESYLEDLVLSLKKWKDKINKNFGIDLNSFSEEISEDTKNNIRTLLSGEIVNSQEKGYLLEDVIKDLFETLDFATSFDITNKETDHGQFDFIVDFILQDDIKDILAKITEIEVLHNGILGECKNYQDGVGKSLIEQACWRVCKKKKSMFYVAPKYKRGAISEINFFNNHHFMSFNRICWDGSTKLGIIPLDLNFLRICLQEDIRFSSVIFFTIKQAKEGRINNILNLPSNLS</sequence>
<evidence type="ECO:0000313" key="1">
    <source>
        <dbReference type="EMBL" id="ACO03266.1"/>
    </source>
</evidence>
<name>C0QSC2_PERMH</name>
<evidence type="ECO:0000313" key="2">
    <source>
        <dbReference type="Proteomes" id="UP000001366"/>
    </source>
</evidence>
<gene>
    <name evidence="1" type="ordered locus">PERMA_1805</name>
</gene>
<dbReference type="PaxDb" id="123214-PERMA_1805"/>
<dbReference type="STRING" id="123214.PERMA_1805"/>
<dbReference type="HOGENOM" id="CLU_1184156_0_0_0"/>
<dbReference type="EMBL" id="CP001230">
    <property type="protein sequence ID" value="ACO03266.1"/>
    <property type="molecule type" value="Genomic_DNA"/>
</dbReference>
<dbReference type="RefSeq" id="WP_012675505.1">
    <property type="nucleotide sequence ID" value="NC_012440.1"/>
</dbReference>
<dbReference type="Proteomes" id="UP000001366">
    <property type="component" value="Chromosome"/>
</dbReference>
<dbReference type="KEGG" id="pmx:PERMA_1805"/>
<dbReference type="AlphaFoldDB" id="C0QSC2"/>
<organism evidence="1 2">
    <name type="scientific">Persephonella marina (strain DSM 14350 / EX-H1)</name>
    <dbReference type="NCBI Taxonomy" id="123214"/>
    <lineage>
        <taxon>Bacteria</taxon>
        <taxon>Pseudomonadati</taxon>
        <taxon>Aquificota</taxon>
        <taxon>Aquificia</taxon>
        <taxon>Aquificales</taxon>
        <taxon>Hydrogenothermaceae</taxon>
        <taxon>Persephonella</taxon>
    </lineage>
</organism>
<accession>C0QSC2</accession>